<evidence type="ECO:0000313" key="1">
    <source>
        <dbReference type="EMBL" id="SYV92912.1"/>
    </source>
</evidence>
<dbReference type="AlphaFoldDB" id="A0A3B0P7F9"/>
<dbReference type="Proteomes" id="UP000259328">
    <property type="component" value="Chromosome"/>
</dbReference>
<protein>
    <submittedName>
        <fullName evidence="1">Uncharacterized protein</fullName>
    </submittedName>
</protein>
<proteinExistence type="predicted"/>
<dbReference type="EMBL" id="LS991953">
    <property type="protein sequence ID" value="SYV92912.1"/>
    <property type="molecule type" value="Genomic_DNA"/>
</dbReference>
<gene>
    <name evidence="1" type="ORF">NCTC10124_00640</name>
</gene>
<organism evidence="1 2">
    <name type="scientific">Mycoplasmopsis synoviae</name>
    <name type="common">Mycoplasma synoviae</name>
    <dbReference type="NCBI Taxonomy" id="2109"/>
    <lineage>
        <taxon>Bacteria</taxon>
        <taxon>Bacillati</taxon>
        <taxon>Mycoplasmatota</taxon>
        <taxon>Mycoplasmoidales</taxon>
        <taxon>Metamycoplasmataceae</taxon>
        <taxon>Mycoplasmopsis</taxon>
    </lineage>
</organism>
<reference evidence="2" key="1">
    <citation type="submission" date="2018-06" db="EMBL/GenBank/DDBJ databases">
        <authorList>
            <consortium name="Pathogen Informatics"/>
        </authorList>
    </citation>
    <scope>NUCLEOTIDE SEQUENCE [LARGE SCALE GENOMIC DNA]</scope>
    <source>
        <strain evidence="2">NCTC10124</strain>
    </source>
</reference>
<sequence length="62" mass="7211">MEINLNLFEKPIENSKAIEIANQINSIIKINKVTTLGRYKKELENKKEKEKIESTFNSFLGK</sequence>
<accession>A0A3B0P7F9</accession>
<evidence type="ECO:0000313" key="2">
    <source>
        <dbReference type="Proteomes" id="UP000259328"/>
    </source>
</evidence>
<name>A0A3B0P7F9_MYCSY</name>